<dbReference type="EMBL" id="VSRR010023668">
    <property type="protein sequence ID" value="MPC65666.1"/>
    <property type="molecule type" value="Genomic_DNA"/>
</dbReference>
<name>A0A5B7H6U5_PORTR</name>
<accession>A0A5B7H6U5</accession>
<proteinExistence type="predicted"/>
<keyword evidence="3" id="KW-1185">Reference proteome</keyword>
<evidence type="ECO:0000313" key="2">
    <source>
        <dbReference type="EMBL" id="MPC65666.1"/>
    </source>
</evidence>
<dbReference type="AlphaFoldDB" id="A0A5B7H6U5"/>
<gene>
    <name evidence="2" type="ORF">E2C01_059804</name>
</gene>
<feature type="region of interest" description="Disordered" evidence="1">
    <location>
        <begin position="1"/>
        <end position="42"/>
    </location>
</feature>
<sequence>MHATTTTTTTTTIATTPFATQPNSALSIPPPPPPLPRTNGRHISQASPLSLIPFTVALLQPLPYFLPFLPSLCLPASLAPVTAARRPHCTLVALFGNGRGCQVGLML</sequence>
<comment type="caution">
    <text evidence="2">The sequence shown here is derived from an EMBL/GenBank/DDBJ whole genome shotgun (WGS) entry which is preliminary data.</text>
</comment>
<organism evidence="2 3">
    <name type="scientific">Portunus trituberculatus</name>
    <name type="common">Swimming crab</name>
    <name type="synonym">Neptunus trituberculatus</name>
    <dbReference type="NCBI Taxonomy" id="210409"/>
    <lineage>
        <taxon>Eukaryota</taxon>
        <taxon>Metazoa</taxon>
        <taxon>Ecdysozoa</taxon>
        <taxon>Arthropoda</taxon>
        <taxon>Crustacea</taxon>
        <taxon>Multicrustacea</taxon>
        <taxon>Malacostraca</taxon>
        <taxon>Eumalacostraca</taxon>
        <taxon>Eucarida</taxon>
        <taxon>Decapoda</taxon>
        <taxon>Pleocyemata</taxon>
        <taxon>Brachyura</taxon>
        <taxon>Eubrachyura</taxon>
        <taxon>Portunoidea</taxon>
        <taxon>Portunidae</taxon>
        <taxon>Portuninae</taxon>
        <taxon>Portunus</taxon>
    </lineage>
</organism>
<reference evidence="2 3" key="1">
    <citation type="submission" date="2019-05" db="EMBL/GenBank/DDBJ databases">
        <title>Another draft genome of Portunus trituberculatus and its Hox gene families provides insights of decapod evolution.</title>
        <authorList>
            <person name="Jeong J.-H."/>
            <person name="Song I."/>
            <person name="Kim S."/>
            <person name="Choi T."/>
            <person name="Kim D."/>
            <person name="Ryu S."/>
            <person name="Kim W."/>
        </authorList>
    </citation>
    <scope>NUCLEOTIDE SEQUENCE [LARGE SCALE GENOMIC DNA]</scope>
    <source>
        <tissue evidence="2">Muscle</tissue>
    </source>
</reference>
<feature type="compositionally biased region" description="Low complexity" evidence="1">
    <location>
        <begin position="1"/>
        <end position="20"/>
    </location>
</feature>
<dbReference type="Proteomes" id="UP000324222">
    <property type="component" value="Unassembled WGS sequence"/>
</dbReference>
<evidence type="ECO:0000256" key="1">
    <source>
        <dbReference type="SAM" id="MobiDB-lite"/>
    </source>
</evidence>
<protein>
    <submittedName>
        <fullName evidence="2">Uncharacterized protein</fullName>
    </submittedName>
</protein>
<evidence type="ECO:0000313" key="3">
    <source>
        <dbReference type="Proteomes" id="UP000324222"/>
    </source>
</evidence>